<evidence type="ECO:0000256" key="18">
    <source>
        <dbReference type="ARBA" id="ARBA00034042"/>
    </source>
</evidence>
<evidence type="ECO:0000256" key="20">
    <source>
        <dbReference type="ARBA" id="ARBA00046944"/>
    </source>
</evidence>
<evidence type="ECO:0000256" key="14">
    <source>
        <dbReference type="ARBA" id="ARBA00023201"/>
    </source>
</evidence>
<keyword evidence="13" id="KW-0325">Glycoprotein</keyword>
<evidence type="ECO:0000256" key="21">
    <source>
        <dbReference type="SAM" id="Phobius"/>
    </source>
</evidence>
<feature type="transmembrane region" description="Helical" evidence="21">
    <location>
        <begin position="21"/>
        <end position="40"/>
    </location>
</feature>
<dbReference type="InterPro" id="IPR003841">
    <property type="entry name" value="Na/Pi_transpt"/>
</dbReference>
<dbReference type="GO" id="GO:0031982">
    <property type="term" value="C:vesicle"/>
    <property type="evidence" value="ECO:0007669"/>
    <property type="project" value="TreeGrafter"/>
</dbReference>
<evidence type="ECO:0000256" key="10">
    <source>
        <dbReference type="ARBA" id="ARBA00023065"/>
    </source>
</evidence>
<evidence type="ECO:0000256" key="5">
    <source>
        <dbReference type="ARBA" id="ARBA00022475"/>
    </source>
</evidence>
<dbReference type="GO" id="GO:0005436">
    <property type="term" value="F:sodium:phosphate symporter activity"/>
    <property type="evidence" value="ECO:0007669"/>
    <property type="project" value="InterPro"/>
</dbReference>
<comment type="subcellular location">
    <subcellularLocation>
        <location evidence="1">Apical cell membrane</location>
        <topology evidence="1">Multi-pass membrane protein</topology>
    </subcellularLocation>
</comment>
<evidence type="ECO:0000313" key="22">
    <source>
        <dbReference type="EMBL" id="KAG5284963.1"/>
    </source>
</evidence>
<keyword evidence="4" id="KW-0813">Transport</keyword>
<dbReference type="AlphaFoldDB" id="A0AAV6HC74"/>
<dbReference type="PANTHER" id="PTHR10010">
    <property type="entry name" value="SOLUTE CARRIER FAMILY 34 SODIUM PHOSPHATE , MEMBER 2-RELATED"/>
    <property type="match status" value="1"/>
</dbReference>
<comment type="caution">
    <text evidence="22">The sequence shown here is derived from an EMBL/GenBank/DDBJ whole genome shotgun (WGS) entry which is preliminary data.</text>
</comment>
<keyword evidence="12" id="KW-1015">Disulfide bond</keyword>
<keyword evidence="9 21" id="KW-1133">Transmembrane helix</keyword>
<dbReference type="Proteomes" id="UP000823561">
    <property type="component" value="Chromosome 2"/>
</dbReference>
<organism evidence="22 23">
    <name type="scientific">Alosa alosa</name>
    <name type="common">allis shad</name>
    <dbReference type="NCBI Taxonomy" id="278164"/>
    <lineage>
        <taxon>Eukaryota</taxon>
        <taxon>Metazoa</taxon>
        <taxon>Chordata</taxon>
        <taxon>Craniata</taxon>
        <taxon>Vertebrata</taxon>
        <taxon>Euteleostomi</taxon>
        <taxon>Actinopterygii</taxon>
        <taxon>Neopterygii</taxon>
        <taxon>Teleostei</taxon>
        <taxon>Clupei</taxon>
        <taxon>Clupeiformes</taxon>
        <taxon>Clupeoidei</taxon>
        <taxon>Clupeidae</taxon>
        <taxon>Alosa</taxon>
    </lineage>
</organism>
<keyword evidence="10" id="KW-0406">Ion transport</keyword>
<evidence type="ECO:0000256" key="6">
    <source>
        <dbReference type="ARBA" id="ARBA00022553"/>
    </source>
</evidence>
<keyword evidence="11 21" id="KW-0472">Membrane</keyword>
<proteinExistence type="inferred from homology"/>
<dbReference type="GO" id="GO:0030643">
    <property type="term" value="P:intracellular phosphate ion homeostasis"/>
    <property type="evidence" value="ECO:0007669"/>
    <property type="project" value="TreeGrafter"/>
</dbReference>
<evidence type="ECO:0000256" key="19">
    <source>
        <dbReference type="ARBA" id="ARBA00045420"/>
    </source>
</evidence>
<evidence type="ECO:0000256" key="3">
    <source>
        <dbReference type="ARBA" id="ARBA00020021"/>
    </source>
</evidence>
<evidence type="ECO:0000256" key="12">
    <source>
        <dbReference type="ARBA" id="ARBA00023157"/>
    </source>
</evidence>
<reference evidence="22" key="1">
    <citation type="submission" date="2020-10" db="EMBL/GenBank/DDBJ databases">
        <title>Chromosome-scale genome assembly of the Allis shad, Alosa alosa.</title>
        <authorList>
            <person name="Margot Z."/>
            <person name="Christophe K."/>
            <person name="Cabau C."/>
            <person name="Louis A."/>
            <person name="Berthelot C."/>
            <person name="Parey E."/>
            <person name="Roest Crollius H."/>
            <person name="Montfort J."/>
            <person name="Robinson-Rechavi M."/>
            <person name="Bucao C."/>
            <person name="Bouchez O."/>
            <person name="Gislard M."/>
            <person name="Lluch J."/>
            <person name="Milhes M."/>
            <person name="Lampietro C."/>
            <person name="Lopez Roques C."/>
            <person name="Donnadieu C."/>
            <person name="Braasch I."/>
            <person name="Desvignes T."/>
            <person name="Postlethwait J."/>
            <person name="Bobe J."/>
            <person name="Guiguen Y."/>
        </authorList>
    </citation>
    <scope>NUCLEOTIDE SEQUENCE</scope>
    <source>
        <strain evidence="22">M-15738</strain>
        <tissue evidence="22">Blood</tissue>
    </source>
</reference>
<evidence type="ECO:0000256" key="17">
    <source>
        <dbReference type="ARBA" id="ARBA00031850"/>
    </source>
</evidence>
<dbReference type="EMBL" id="JADWDJ010000002">
    <property type="protein sequence ID" value="KAG5284963.1"/>
    <property type="molecule type" value="Genomic_DNA"/>
</dbReference>
<keyword evidence="23" id="KW-1185">Reference proteome</keyword>
<evidence type="ECO:0000256" key="9">
    <source>
        <dbReference type="ARBA" id="ARBA00022989"/>
    </source>
</evidence>
<comment type="similarity">
    <text evidence="2">Belongs to the SLC34A transporter family.</text>
</comment>
<evidence type="ECO:0000256" key="11">
    <source>
        <dbReference type="ARBA" id="ARBA00023136"/>
    </source>
</evidence>
<dbReference type="GO" id="GO:0044341">
    <property type="term" value="P:sodium-dependent phosphate transport"/>
    <property type="evidence" value="ECO:0007669"/>
    <property type="project" value="InterPro"/>
</dbReference>
<evidence type="ECO:0000256" key="4">
    <source>
        <dbReference type="ARBA" id="ARBA00022448"/>
    </source>
</evidence>
<dbReference type="GO" id="GO:0016324">
    <property type="term" value="C:apical plasma membrane"/>
    <property type="evidence" value="ECO:0007669"/>
    <property type="project" value="UniProtKB-SubCell"/>
</dbReference>
<evidence type="ECO:0000256" key="15">
    <source>
        <dbReference type="ARBA" id="ARBA00029614"/>
    </source>
</evidence>
<evidence type="ECO:0000313" key="23">
    <source>
        <dbReference type="Proteomes" id="UP000823561"/>
    </source>
</evidence>
<keyword evidence="5" id="KW-1003">Cell membrane</keyword>
<comment type="subunit">
    <text evidence="20">Interacts via its C-terminal region with NHERF4. Interacts with NHERF1. Interacts with TMEM174; regulates SLC34A1 internalization by PTH and FGF23.</text>
</comment>
<dbReference type="NCBIfam" id="NF037997">
    <property type="entry name" value="Na_Pi_symport"/>
    <property type="match status" value="1"/>
</dbReference>
<dbReference type="PANTHER" id="PTHR10010:SF21">
    <property type="entry name" value="SODIUM-DEPENDENT PHOSPHATE TRANSPORT PROTEIN 2A"/>
    <property type="match status" value="1"/>
</dbReference>
<keyword evidence="14" id="KW-0739">Sodium transport</keyword>
<comment type="catalytic activity">
    <reaction evidence="18">
        <text>3 Na(+)(out) + phosphate(out) = 3 Na(+)(in) + phosphate(in)</text>
        <dbReference type="Rhea" id="RHEA:71255"/>
        <dbReference type="ChEBI" id="CHEBI:29101"/>
        <dbReference type="ChEBI" id="CHEBI:43474"/>
    </reaction>
    <physiologicalReaction direction="left-to-right" evidence="18">
        <dbReference type="Rhea" id="RHEA:71256"/>
    </physiologicalReaction>
</comment>
<evidence type="ECO:0000256" key="2">
    <source>
        <dbReference type="ARBA" id="ARBA00005808"/>
    </source>
</evidence>
<keyword evidence="6" id="KW-0597">Phosphoprotein</keyword>
<dbReference type="GO" id="GO:0005903">
    <property type="term" value="C:brush border"/>
    <property type="evidence" value="ECO:0007669"/>
    <property type="project" value="TreeGrafter"/>
</dbReference>
<keyword evidence="8" id="KW-0769">Symport</keyword>
<evidence type="ECO:0000256" key="13">
    <source>
        <dbReference type="ARBA" id="ARBA00023180"/>
    </source>
</evidence>
<evidence type="ECO:0000256" key="1">
    <source>
        <dbReference type="ARBA" id="ARBA00004424"/>
    </source>
</evidence>
<accession>A0AAV6HC74</accession>
<evidence type="ECO:0000256" key="16">
    <source>
        <dbReference type="ARBA" id="ARBA00029764"/>
    </source>
</evidence>
<evidence type="ECO:0000256" key="8">
    <source>
        <dbReference type="ARBA" id="ARBA00022847"/>
    </source>
</evidence>
<name>A0AAV6HC74_9TELE</name>
<sequence length="204" mass="21748">MYILRSLEQCKVAGTIFKENAILSNPVAGLVVGILVTVLVQSSSTSTSIVVSLVSSGLLEVQSAIPIIMGSNIGTSVTNTIVALMQAGEREEFRQAFAGATVHDCFNWLTVLVPLPLEAASGLVRRLSHIAVTSLSLHSGEEAPELLKVVTEPFTKLVIQGWITARAYRAQAQGPKRSGGPEAQAFAWNHCLISTNQDVGYESD</sequence>
<evidence type="ECO:0000256" key="7">
    <source>
        <dbReference type="ARBA" id="ARBA00022692"/>
    </source>
</evidence>
<comment type="function">
    <text evidence="19">Involved in actively transporting phosphate into cells via Na(+) cotransport in the renal brush border membrane. The cotransport has a Na(+):Pi stoichiometry of 3:1 and is electrogenic.</text>
</comment>
<keyword evidence="7 21" id="KW-0812">Transmembrane</keyword>
<protein>
    <recommendedName>
        <fullName evidence="3">Sodium-dependent phosphate transport protein 2A</fullName>
    </recommendedName>
    <alternativeName>
        <fullName evidence="17">Na(+)-dependent phosphate cotransporter 2A</fullName>
    </alternativeName>
    <alternativeName>
        <fullName evidence="15">Sodium/phosphate cotransporter 2A</fullName>
    </alternativeName>
    <alternativeName>
        <fullName evidence="16">Solute carrier family 34 member 1</fullName>
    </alternativeName>
</protein>
<gene>
    <name evidence="22" type="ORF">AALO_G00032450</name>
</gene>
<dbReference type="Pfam" id="PF02690">
    <property type="entry name" value="Na_Pi_cotrans"/>
    <property type="match status" value="1"/>
</dbReference>
<keyword evidence="14" id="KW-0915">Sodium</keyword>